<keyword evidence="7" id="KW-0143">Chaperone</keyword>
<evidence type="ECO:0000256" key="7">
    <source>
        <dbReference type="ARBA" id="ARBA00023186"/>
    </source>
</evidence>
<evidence type="ECO:0000313" key="16">
    <source>
        <dbReference type="Proteomes" id="UP000240957"/>
    </source>
</evidence>
<keyword evidence="4" id="KW-0812">Transmembrane</keyword>
<dbReference type="Proteomes" id="UP000240957">
    <property type="component" value="Unassembled WGS sequence"/>
</dbReference>
<reference evidence="14" key="4">
    <citation type="submission" date="2024-09" db="EMBL/GenBank/DDBJ databases">
        <authorList>
            <person name="Sun Q."/>
            <person name="Mori K."/>
        </authorList>
    </citation>
    <scope>NUCLEOTIDE SEQUENCE</scope>
    <source>
        <strain evidence="14">KCTC 62575</strain>
    </source>
</reference>
<keyword evidence="17" id="KW-1185">Reference proteome</keyword>
<dbReference type="Pfam" id="PF13624">
    <property type="entry name" value="SurA_N_3"/>
    <property type="match status" value="1"/>
</dbReference>
<sequence>MESFRKVIKGWLGKVLLVLFLTPLALVGIEGYFSGGNKADVAKTVNGQDISNKDLEAQTKAFKDQYLSMVNGDESLLNHSFIQNAALDGLVARALLIQHAEKLGISLSDAQIEQMLAQQPSFQENGKFSQQLYENYLRSVGMTSAALIANVRQDHALKTLMSTFTDNALVSKQDLQQIANLQTEQRTLQLASVNLDEYKQNVKVSSQEIADYYNKHQNKFKQVASVDVDYVVLTPMMLAQPNAAVSDAELQKAYTAFVDQQKKNATREVKHILITTDNRTAEQAAKLANDVYSKIKGGVTFAQAAAQYSEDPSSKTKGGLVESYTEGVFDENFDNAVKSAKNDEITRPVKTQYGYHIIEVHTVAGDVPSFEAKKADLTAEVLKAKSANLFADTVNSLNEQVVSNDALDIVPSEVKTAKIESAKAVTVATQNPVLANPSVKAKLFSDDVKNGDKNVSSSIQLADGGTVWVKVREYHAAGVQPLAQATARVKAQLIQAKAAKAAKAKIENMLADFKKLPAQEVLAKYPFHFESAGTFTRSQGLKREIERAAFSLTAPKAGMWSVTTTTLPNEMVVVAVSEVKKAPVDGLDPTQAQELTRLYQQLRGQQLLEDYTQYLKSKAKIK</sequence>
<evidence type="ECO:0000256" key="2">
    <source>
        <dbReference type="ARBA" id="ARBA00022475"/>
    </source>
</evidence>
<evidence type="ECO:0000256" key="11">
    <source>
        <dbReference type="PROSITE-ProRule" id="PRU00278"/>
    </source>
</evidence>
<dbReference type="PROSITE" id="PS50198">
    <property type="entry name" value="PPIC_PPIASE_2"/>
    <property type="match status" value="1"/>
</dbReference>
<dbReference type="InterPro" id="IPR052029">
    <property type="entry name" value="PpiD_chaperone"/>
</dbReference>
<dbReference type="PANTHER" id="PTHR47529:SF1">
    <property type="entry name" value="PERIPLASMIC CHAPERONE PPID"/>
    <property type="match status" value="1"/>
</dbReference>
<evidence type="ECO:0000256" key="3">
    <source>
        <dbReference type="ARBA" id="ARBA00022519"/>
    </source>
</evidence>
<evidence type="ECO:0000256" key="1">
    <source>
        <dbReference type="ARBA" id="ARBA00004382"/>
    </source>
</evidence>
<dbReference type="Proteomes" id="UP001595455">
    <property type="component" value="Unassembled WGS sequence"/>
</dbReference>
<name>A0A371YNX5_9GAMM</name>
<evidence type="ECO:0000256" key="4">
    <source>
        <dbReference type="ARBA" id="ARBA00022692"/>
    </source>
</evidence>
<comment type="similarity">
    <text evidence="8">Belongs to the PpiD chaperone family.</text>
</comment>
<keyword evidence="11 15" id="KW-0413">Isomerase</keyword>
<feature type="coiled-coil region" evidence="12">
    <location>
        <begin position="181"/>
        <end position="215"/>
    </location>
</feature>
<keyword evidence="3" id="KW-0997">Cell inner membrane</keyword>
<evidence type="ECO:0000313" key="15">
    <source>
        <dbReference type="EMBL" id="RFC83163.1"/>
    </source>
</evidence>
<accession>A0A371YNX5</accession>
<feature type="domain" description="PpiC" evidence="13">
    <location>
        <begin position="264"/>
        <end position="362"/>
    </location>
</feature>
<proteinExistence type="inferred from homology"/>
<dbReference type="AlphaFoldDB" id="A0A371YNX5"/>
<evidence type="ECO:0000259" key="13">
    <source>
        <dbReference type="PROSITE" id="PS50198"/>
    </source>
</evidence>
<dbReference type="OrthoDB" id="9812372at2"/>
<evidence type="ECO:0000256" key="10">
    <source>
        <dbReference type="ARBA" id="ARBA00042775"/>
    </source>
</evidence>
<dbReference type="InterPro" id="IPR027304">
    <property type="entry name" value="Trigger_fact/SurA_dom_sf"/>
</dbReference>
<keyword evidence="11" id="KW-0697">Rotamase</keyword>
<evidence type="ECO:0000313" key="14">
    <source>
        <dbReference type="EMBL" id="MFC2995817.1"/>
    </source>
</evidence>
<comment type="subcellular location">
    <subcellularLocation>
        <location evidence="1">Cell inner membrane</location>
        <topology evidence="1">Single-pass type II membrane protein</topology>
        <orientation evidence="1">Periplasmic side</orientation>
    </subcellularLocation>
</comment>
<dbReference type="RefSeq" id="WP_107008759.1">
    <property type="nucleotide sequence ID" value="NZ_JBHRSF010000040.1"/>
</dbReference>
<keyword evidence="2" id="KW-1003">Cell membrane</keyword>
<evidence type="ECO:0000256" key="5">
    <source>
        <dbReference type="ARBA" id="ARBA00022989"/>
    </source>
</evidence>
<dbReference type="GO" id="GO:0005886">
    <property type="term" value="C:plasma membrane"/>
    <property type="evidence" value="ECO:0007669"/>
    <property type="project" value="UniProtKB-SubCell"/>
</dbReference>
<protein>
    <recommendedName>
        <fullName evidence="9">Periplasmic chaperone PpiD</fullName>
    </recommendedName>
    <alternativeName>
        <fullName evidence="10">Periplasmic folding chaperone</fullName>
    </alternativeName>
</protein>
<dbReference type="SUPFAM" id="SSF54534">
    <property type="entry name" value="FKBP-like"/>
    <property type="match status" value="1"/>
</dbReference>
<dbReference type="InterPro" id="IPR046357">
    <property type="entry name" value="PPIase_dom_sf"/>
</dbReference>
<evidence type="ECO:0000256" key="6">
    <source>
        <dbReference type="ARBA" id="ARBA00023136"/>
    </source>
</evidence>
<dbReference type="InterPro" id="IPR000297">
    <property type="entry name" value="PPIase_PpiC"/>
</dbReference>
<organism evidence="15 16">
    <name type="scientific">Acinetobacter sichuanensis</name>
    <dbReference type="NCBI Taxonomy" id="2136183"/>
    <lineage>
        <taxon>Bacteria</taxon>
        <taxon>Pseudomonadati</taxon>
        <taxon>Pseudomonadota</taxon>
        <taxon>Gammaproteobacteria</taxon>
        <taxon>Moraxellales</taxon>
        <taxon>Moraxellaceae</taxon>
        <taxon>Acinetobacter</taxon>
    </lineage>
</organism>
<evidence type="ECO:0000256" key="12">
    <source>
        <dbReference type="SAM" id="Coils"/>
    </source>
</evidence>
<keyword evidence="5" id="KW-1133">Transmembrane helix</keyword>
<dbReference type="Gene3D" id="1.10.4030.10">
    <property type="entry name" value="Porin chaperone SurA, peptide-binding domain"/>
    <property type="match status" value="1"/>
</dbReference>
<dbReference type="GO" id="GO:0003755">
    <property type="term" value="F:peptidyl-prolyl cis-trans isomerase activity"/>
    <property type="evidence" value="ECO:0007669"/>
    <property type="project" value="UniProtKB-KW"/>
</dbReference>
<comment type="caution">
    <text evidence="15">The sequence shown here is derived from an EMBL/GenBank/DDBJ whole genome shotgun (WGS) entry which is preliminary data.</text>
</comment>
<dbReference type="SUPFAM" id="SSF109998">
    <property type="entry name" value="Triger factor/SurA peptide-binding domain-like"/>
    <property type="match status" value="1"/>
</dbReference>
<dbReference type="EMBL" id="PYIX02000021">
    <property type="protein sequence ID" value="RFC83163.1"/>
    <property type="molecule type" value="Genomic_DNA"/>
</dbReference>
<keyword evidence="6" id="KW-0472">Membrane</keyword>
<keyword evidence="12" id="KW-0175">Coiled coil</keyword>
<evidence type="ECO:0000256" key="8">
    <source>
        <dbReference type="ARBA" id="ARBA00038408"/>
    </source>
</evidence>
<dbReference type="Pfam" id="PF00639">
    <property type="entry name" value="Rotamase"/>
    <property type="match status" value="1"/>
</dbReference>
<reference evidence="14" key="1">
    <citation type="journal article" date="2014" name="Int. J. Syst. Evol. Microbiol.">
        <title>Complete genome of a new Firmicutes species belonging to the dominant human colonic microbiota ('Ruminococcus bicirculans') reveals two chromosomes and a selective capacity to utilize plant glucans.</title>
        <authorList>
            <consortium name="NISC Comparative Sequencing Program"/>
            <person name="Wegmann U."/>
            <person name="Louis P."/>
            <person name="Goesmann A."/>
            <person name="Henrissat B."/>
            <person name="Duncan S.H."/>
            <person name="Flint H.J."/>
        </authorList>
    </citation>
    <scope>NUCLEOTIDE SEQUENCE</scope>
    <source>
        <strain evidence="14">KCTC 62575</strain>
    </source>
</reference>
<evidence type="ECO:0000256" key="9">
    <source>
        <dbReference type="ARBA" id="ARBA00040743"/>
    </source>
</evidence>
<reference evidence="15 16" key="2">
    <citation type="submission" date="2018-08" db="EMBL/GenBank/DDBJ databases">
        <title>The draft genome of Acinetobacter sichuanensis strain WCHAc060041.</title>
        <authorList>
            <person name="Qin J."/>
            <person name="Feng Y."/>
            <person name="Zong Z."/>
        </authorList>
    </citation>
    <scope>NUCLEOTIDE SEQUENCE [LARGE SCALE GENOMIC DNA]</scope>
    <source>
        <strain evidence="15 16">WCHAc060041</strain>
    </source>
</reference>
<dbReference type="PANTHER" id="PTHR47529">
    <property type="entry name" value="PEPTIDYL-PROLYL CIS-TRANS ISOMERASE D"/>
    <property type="match status" value="1"/>
</dbReference>
<gene>
    <name evidence="14" type="ORF">ACFODO_11140</name>
    <name evidence="15" type="ORF">C9E89_012950</name>
</gene>
<evidence type="ECO:0000313" key="17">
    <source>
        <dbReference type="Proteomes" id="UP001595455"/>
    </source>
</evidence>
<dbReference type="Gene3D" id="3.10.50.40">
    <property type="match status" value="1"/>
</dbReference>
<dbReference type="EMBL" id="JBHRSF010000040">
    <property type="protein sequence ID" value="MFC2995817.1"/>
    <property type="molecule type" value="Genomic_DNA"/>
</dbReference>
<reference evidence="17" key="3">
    <citation type="journal article" date="2019" name="Int. J. Syst. Evol. Microbiol.">
        <title>The Global Catalogue of Microorganisms (GCM) 10K type strain sequencing project: providing services to taxonomists for standard genome sequencing and annotation.</title>
        <authorList>
            <consortium name="The Broad Institute Genomics Platform"/>
            <consortium name="The Broad Institute Genome Sequencing Center for Infectious Disease"/>
            <person name="Wu L."/>
            <person name="Ma J."/>
        </authorList>
    </citation>
    <scope>NUCLEOTIDE SEQUENCE [LARGE SCALE GENOMIC DNA]</scope>
    <source>
        <strain evidence="17">KCTC 62575</strain>
    </source>
</reference>